<keyword evidence="12" id="KW-0675">Receptor</keyword>
<feature type="non-terminal residue" evidence="12">
    <location>
        <position position="1"/>
    </location>
</feature>
<keyword evidence="1" id="KW-0399">Innate immunity</keyword>
<feature type="disulfide bond" evidence="9">
    <location>
        <begin position="22"/>
        <end position="65"/>
    </location>
</feature>
<dbReference type="Gene3D" id="2.10.70.10">
    <property type="entry name" value="Complement Module, domain 1"/>
    <property type="match status" value="4"/>
</dbReference>
<keyword evidence="10" id="KW-0472">Membrane</keyword>
<evidence type="ECO:0000256" key="1">
    <source>
        <dbReference type="ARBA" id="ARBA00022588"/>
    </source>
</evidence>
<keyword evidence="10" id="KW-1133">Transmembrane helix</keyword>
<dbReference type="PANTHER" id="PTHR45656:SF4">
    <property type="entry name" value="PROTEIN CBR-CLEC-78"/>
    <property type="match status" value="1"/>
</dbReference>
<evidence type="ECO:0000259" key="11">
    <source>
        <dbReference type="PROSITE" id="PS50923"/>
    </source>
</evidence>
<feature type="disulfide bond" evidence="9">
    <location>
        <begin position="289"/>
        <end position="316"/>
    </location>
</feature>
<keyword evidence="2 9" id="KW-0768">Sushi</keyword>
<feature type="non-terminal residue" evidence="12">
    <location>
        <position position="368"/>
    </location>
</feature>
<evidence type="ECO:0000256" key="8">
    <source>
        <dbReference type="ARBA" id="ARBA00023180"/>
    </source>
</evidence>
<dbReference type="AlphaFoldDB" id="A0A093C5X7"/>
<feature type="domain" description="Sushi" evidence="11">
    <location>
        <begin position="260"/>
        <end position="318"/>
    </location>
</feature>
<accession>A0A093C5X7</accession>
<dbReference type="GO" id="GO:0045087">
    <property type="term" value="P:innate immune response"/>
    <property type="evidence" value="ECO:0007669"/>
    <property type="project" value="UniProtKB-KW"/>
</dbReference>
<gene>
    <name evidence="12" type="ORF">N340_07880</name>
</gene>
<dbReference type="SMART" id="SM00032">
    <property type="entry name" value="CCP"/>
    <property type="match status" value="4"/>
</dbReference>
<dbReference type="GO" id="GO:0006958">
    <property type="term" value="P:complement activation, classical pathway"/>
    <property type="evidence" value="ECO:0007669"/>
    <property type="project" value="UniProtKB-KW"/>
</dbReference>
<dbReference type="Proteomes" id="UP000053661">
    <property type="component" value="Unassembled WGS sequence"/>
</dbReference>
<feature type="disulfide bond" evidence="9">
    <location>
        <begin position="230"/>
        <end position="257"/>
    </location>
</feature>
<dbReference type="FunFam" id="2.10.70.10:FF:000070">
    <property type="entry name" value="Complement C3d receptor 2"/>
    <property type="match status" value="1"/>
</dbReference>
<keyword evidence="4" id="KW-0677">Repeat</keyword>
<feature type="transmembrane region" description="Helical" evidence="10">
    <location>
        <begin position="326"/>
        <end position="348"/>
    </location>
</feature>
<dbReference type="InterPro" id="IPR035976">
    <property type="entry name" value="Sushi/SCR/CCP_sf"/>
</dbReference>
<evidence type="ECO:0000256" key="7">
    <source>
        <dbReference type="ARBA" id="ARBA00023157"/>
    </source>
</evidence>
<feature type="disulfide bond" evidence="9">
    <location>
        <begin position="140"/>
        <end position="183"/>
    </location>
</feature>
<dbReference type="InterPro" id="IPR000436">
    <property type="entry name" value="Sushi_SCR_CCP_dom"/>
</dbReference>
<dbReference type="Pfam" id="PF00084">
    <property type="entry name" value="Sushi"/>
    <property type="match status" value="5"/>
</dbReference>
<sequence>AQCQADRTWDPPVPVCEQAVKCLPPPSIANGEHSSHFSDTFDVGALVHYHCKHGFSLFGNKSVHCTAYGVWSRPLPRCKVWNGKAIRLEPLSRPGDIITIECNTADVPKGLHKSQCQPEGTWDPSLPIYERGKHVLLLHCSKPADITHGSLNGPAKAFFTPGTCVSSICEPSFSLTGTASIYCTQSGAWSHPPPVCQVVKCFHPPHISNGKLKGNVSDTFSYGASVSYSCNPGYSLVGNAFINCTVSGTWSQPAPQCKEIACVFPEIQGVKKAIKGNTYRSGTNITLECDDGYTLEGISQIQCQEDFSWDPPVPACKLTSHKSGSVGLGAAAAGVLLLLGAGIVWKIISKQKQGYYHTYENYSYQTPL</sequence>
<dbReference type="CDD" id="cd00033">
    <property type="entry name" value="CCP"/>
    <property type="match status" value="5"/>
</dbReference>
<evidence type="ECO:0000256" key="10">
    <source>
        <dbReference type="SAM" id="Phobius"/>
    </source>
</evidence>
<keyword evidence="13" id="KW-1185">Reference proteome</keyword>
<evidence type="ECO:0000256" key="5">
    <source>
        <dbReference type="ARBA" id="ARBA00022859"/>
    </source>
</evidence>
<evidence type="ECO:0000256" key="4">
    <source>
        <dbReference type="ARBA" id="ARBA00022737"/>
    </source>
</evidence>
<evidence type="ECO:0000256" key="2">
    <source>
        <dbReference type="ARBA" id="ARBA00022659"/>
    </source>
</evidence>
<keyword evidence="7 9" id="KW-1015">Disulfide bond</keyword>
<dbReference type="PROSITE" id="PS50923">
    <property type="entry name" value="SUSHI"/>
    <property type="match status" value="4"/>
</dbReference>
<keyword evidence="3" id="KW-0732">Signal</keyword>
<comment type="caution">
    <text evidence="9">Lacks conserved residue(s) required for the propagation of feature annotation.</text>
</comment>
<evidence type="ECO:0000256" key="6">
    <source>
        <dbReference type="ARBA" id="ARBA00022875"/>
    </source>
</evidence>
<keyword evidence="6" id="KW-0180">Complement pathway</keyword>
<dbReference type="SUPFAM" id="SSF57535">
    <property type="entry name" value="Complement control module/SCR domain"/>
    <property type="match status" value="4"/>
</dbReference>
<feature type="domain" description="Sushi" evidence="11">
    <location>
        <begin position="138"/>
        <end position="198"/>
    </location>
</feature>
<evidence type="ECO:0000313" key="13">
    <source>
        <dbReference type="Proteomes" id="UP000053661"/>
    </source>
</evidence>
<dbReference type="PANTHER" id="PTHR45656">
    <property type="entry name" value="PROTEIN CBR-CLEC-78"/>
    <property type="match status" value="1"/>
</dbReference>
<evidence type="ECO:0000256" key="3">
    <source>
        <dbReference type="ARBA" id="ARBA00022729"/>
    </source>
</evidence>
<dbReference type="InterPro" id="IPR051277">
    <property type="entry name" value="SEZ6_CSMD_C4BPB_Regulators"/>
</dbReference>
<evidence type="ECO:0000256" key="9">
    <source>
        <dbReference type="PROSITE-ProRule" id="PRU00302"/>
    </source>
</evidence>
<name>A0A093C5X7_TAUER</name>
<organism evidence="12 13">
    <name type="scientific">Tauraco erythrolophus</name>
    <name type="common">Red-crested turaco</name>
    <dbReference type="NCBI Taxonomy" id="121530"/>
    <lineage>
        <taxon>Eukaryota</taxon>
        <taxon>Metazoa</taxon>
        <taxon>Chordata</taxon>
        <taxon>Craniata</taxon>
        <taxon>Vertebrata</taxon>
        <taxon>Euteleostomi</taxon>
        <taxon>Archelosauria</taxon>
        <taxon>Archosauria</taxon>
        <taxon>Dinosauria</taxon>
        <taxon>Saurischia</taxon>
        <taxon>Theropoda</taxon>
        <taxon>Coelurosauria</taxon>
        <taxon>Aves</taxon>
        <taxon>Neognathae</taxon>
        <taxon>Neoaves</taxon>
        <taxon>Otidimorphae</taxon>
        <taxon>Musophagiformes</taxon>
        <taxon>Musophagidae</taxon>
        <taxon>Tauraco</taxon>
    </lineage>
</organism>
<keyword evidence="10" id="KW-0812">Transmembrane</keyword>
<feature type="disulfide bond" evidence="9">
    <location>
        <begin position="169"/>
        <end position="196"/>
    </location>
</feature>
<keyword evidence="8" id="KW-0325">Glycoprotein</keyword>
<dbReference type="EMBL" id="KL453778">
    <property type="protein sequence ID" value="KFV07662.1"/>
    <property type="molecule type" value="Genomic_DNA"/>
</dbReference>
<feature type="disulfide bond" evidence="9">
    <location>
        <begin position="201"/>
        <end position="244"/>
    </location>
</feature>
<feature type="domain" description="Sushi" evidence="11">
    <location>
        <begin position="20"/>
        <end position="80"/>
    </location>
</feature>
<protein>
    <submittedName>
        <fullName evidence="12">Complement receptor type 1</fullName>
    </submittedName>
</protein>
<dbReference type="FunFam" id="2.10.70.10:FF:000014">
    <property type="entry name" value="Membrane cofactor protein"/>
    <property type="match status" value="1"/>
</dbReference>
<feature type="domain" description="Sushi" evidence="11">
    <location>
        <begin position="199"/>
        <end position="259"/>
    </location>
</feature>
<evidence type="ECO:0000313" key="12">
    <source>
        <dbReference type="EMBL" id="KFV07662.1"/>
    </source>
</evidence>
<reference evidence="12 13" key="1">
    <citation type="submission" date="2014-04" db="EMBL/GenBank/DDBJ databases">
        <title>Genome evolution of avian class.</title>
        <authorList>
            <person name="Zhang G."/>
            <person name="Li C."/>
        </authorList>
    </citation>
    <scope>NUCLEOTIDE SEQUENCE [LARGE SCALE GENOMIC DNA]</scope>
    <source>
        <strain evidence="12">BGI_N340</strain>
    </source>
</reference>
<keyword evidence="5" id="KW-0391">Immunity</keyword>
<feature type="disulfide bond" evidence="9">
    <location>
        <begin position="51"/>
        <end position="78"/>
    </location>
</feature>
<proteinExistence type="predicted"/>